<keyword evidence="2" id="KW-1185">Reference proteome</keyword>
<sequence length="66" mass="7073">MKLLDLKGNKRLSIATAALFLELKGYRVTTTNASIALPSGSAVKPFESLGVDRDHARRGQILTCAS</sequence>
<protein>
    <submittedName>
        <fullName evidence="1">Uncharacterized protein</fullName>
    </submittedName>
</protein>
<dbReference type="EMBL" id="FP929003">
    <property type="protein sequence ID" value="CBK42640.1"/>
    <property type="molecule type" value="Genomic_DNA"/>
</dbReference>
<reference evidence="1 2" key="1">
    <citation type="journal article" date="2010" name="Proc. Natl. Acad. Sci. U.S.A.">
        <title>A Nitrospira metagenome illuminates the physiology and evolution of globally important nitrite-oxidizing bacteria.</title>
        <authorList>
            <person name="Lucker S."/>
            <person name="Wagner M."/>
            <person name="Maixner F."/>
            <person name="Pelletier E."/>
            <person name="Koch H."/>
            <person name="Vacherie B."/>
            <person name="Rattei T."/>
            <person name="Sinninghe Damste J."/>
            <person name="Spieck E."/>
            <person name="Le Paslier D."/>
            <person name="Daims H."/>
        </authorList>
    </citation>
    <scope>NUCLEOTIDE SEQUENCE [LARGE SCALE GENOMIC DNA]</scope>
</reference>
<evidence type="ECO:0000313" key="1">
    <source>
        <dbReference type="EMBL" id="CBK42640.1"/>
    </source>
</evidence>
<dbReference type="HOGENOM" id="CLU_2823105_0_0_0"/>
<dbReference type="AlphaFoldDB" id="D8PHA3"/>
<dbReference type="KEGG" id="nde:NIDE2942"/>
<organism evidence="1 2">
    <name type="scientific">Nitrospira defluvii</name>
    <dbReference type="NCBI Taxonomy" id="330214"/>
    <lineage>
        <taxon>Bacteria</taxon>
        <taxon>Pseudomonadati</taxon>
        <taxon>Nitrospirota</taxon>
        <taxon>Nitrospiria</taxon>
        <taxon>Nitrospirales</taxon>
        <taxon>Nitrospiraceae</taxon>
        <taxon>Nitrospira</taxon>
    </lineage>
</organism>
<gene>
    <name evidence="1" type="ORF">NIDE2942</name>
</gene>
<proteinExistence type="predicted"/>
<dbReference type="Proteomes" id="UP000001660">
    <property type="component" value="Chromosome"/>
</dbReference>
<evidence type="ECO:0000313" key="2">
    <source>
        <dbReference type="Proteomes" id="UP000001660"/>
    </source>
</evidence>
<name>D8PHA3_9BACT</name>
<accession>D8PHA3</accession>